<name>A0A376CK83_9CORY</name>
<proteinExistence type="predicted"/>
<dbReference type="OrthoDB" id="4410815at2"/>
<gene>
    <name evidence="2" type="ORF">NCTC11862_00491</name>
</gene>
<keyword evidence="1" id="KW-1133">Transmembrane helix</keyword>
<dbReference type="InterPro" id="IPR035940">
    <property type="entry name" value="CAP_sf"/>
</dbReference>
<dbReference type="Proteomes" id="UP000254467">
    <property type="component" value="Unassembled WGS sequence"/>
</dbReference>
<keyword evidence="1" id="KW-0472">Membrane</keyword>
<evidence type="ECO:0000256" key="1">
    <source>
        <dbReference type="SAM" id="Phobius"/>
    </source>
</evidence>
<dbReference type="EMBL" id="UFXQ01000001">
    <property type="protein sequence ID" value="STC68725.1"/>
    <property type="molecule type" value="Genomic_DNA"/>
</dbReference>
<reference evidence="2 3" key="1">
    <citation type="submission" date="2018-06" db="EMBL/GenBank/DDBJ databases">
        <authorList>
            <consortium name="Pathogen Informatics"/>
            <person name="Doyle S."/>
        </authorList>
    </citation>
    <scope>NUCLEOTIDE SEQUENCE [LARGE SCALE GENOMIC DNA]</scope>
    <source>
        <strain evidence="2 3">NCTC11862</strain>
    </source>
</reference>
<sequence length="182" mass="19513">MNRLSSNFAGNFANLDEFLRALAGVFSVVFALLATILAAVGGSSDEDAGSSRSDGYVSPGLDDSIDLEFIRGDMLYAINKVRADEVRADVLPVTSDLKLQYMAQSHAEGNAMTGTFAPLDADVAMMQASLSKSQATSHNVMNEFLLDQPNTDLMISPEHAHLGVGVAQGQDRVWVVVVFSRQ</sequence>
<dbReference type="SUPFAM" id="SSF55797">
    <property type="entry name" value="PR-1-like"/>
    <property type="match status" value="1"/>
</dbReference>
<protein>
    <submittedName>
        <fullName evidence="2">SCP/PR1 domain-containing protein</fullName>
    </submittedName>
</protein>
<dbReference type="STRING" id="35756.GCA_001044155_01764"/>
<dbReference type="AlphaFoldDB" id="A0A376CK83"/>
<organism evidence="2 3">
    <name type="scientific">Corynebacterium pilosum</name>
    <dbReference type="NCBI Taxonomy" id="35756"/>
    <lineage>
        <taxon>Bacteria</taxon>
        <taxon>Bacillati</taxon>
        <taxon>Actinomycetota</taxon>
        <taxon>Actinomycetes</taxon>
        <taxon>Mycobacteriales</taxon>
        <taxon>Corynebacteriaceae</taxon>
        <taxon>Corynebacterium</taxon>
    </lineage>
</organism>
<feature type="transmembrane region" description="Helical" evidence="1">
    <location>
        <begin position="21"/>
        <end position="42"/>
    </location>
</feature>
<accession>A0A376CK83</accession>
<evidence type="ECO:0000313" key="3">
    <source>
        <dbReference type="Proteomes" id="UP000254467"/>
    </source>
</evidence>
<dbReference type="RefSeq" id="WP_018582228.1">
    <property type="nucleotide sequence ID" value="NZ_UFXQ01000001.1"/>
</dbReference>
<evidence type="ECO:0000313" key="2">
    <source>
        <dbReference type="EMBL" id="STC68725.1"/>
    </source>
</evidence>
<keyword evidence="3" id="KW-1185">Reference proteome</keyword>
<keyword evidence="1" id="KW-0812">Transmembrane</keyword>